<dbReference type="InterPro" id="IPR013740">
    <property type="entry name" value="Redoxin"/>
</dbReference>
<dbReference type="Pfam" id="PF08534">
    <property type="entry name" value="Redoxin"/>
    <property type="match status" value="1"/>
</dbReference>
<evidence type="ECO:0000313" key="4">
    <source>
        <dbReference type="Proteomes" id="UP000516305"/>
    </source>
</evidence>
<dbReference type="CDD" id="cd02966">
    <property type="entry name" value="TlpA_like_family"/>
    <property type="match status" value="1"/>
</dbReference>
<evidence type="ECO:0000256" key="1">
    <source>
        <dbReference type="SAM" id="SignalP"/>
    </source>
</evidence>
<dbReference type="PROSITE" id="PS51352">
    <property type="entry name" value="THIOREDOXIN_2"/>
    <property type="match status" value="1"/>
</dbReference>
<reference evidence="3 4" key="1">
    <citation type="submission" date="2020-08" db="EMBL/GenBank/DDBJ databases">
        <title>Croceimicrobium hydrocarbonivorans gen. nov., sp. nov., a novel marine bacterium isolated from a bacterial consortium that degrades polyethylene terephthalate.</title>
        <authorList>
            <person name="Liu R."/>
        </authorList>
    </citation>
    <scope>NUCLEOTIDE SEQUENCE [LARGE SCALE GENOMIC DNA]</scope>
    <source>
        <strain evidence="3 4">A20-9</strain>
    </source>
</reference>
<organism evidence="3 4">
    <name type="scientific">Croceimicrobium hydrocarbonivorans</name>
    <dbReference type="NCBI Taxonomy" id="2761580"/>
    <lineage>
        <taxon>Bacteria</taxon>
        <taxon>Pseudomonadati</taxon>
        <taxon>Bacteroidota</taxon>
        <taxon>Flavobacteriia</taxon>
        <taxon>Flavobacteriales</taxon>
        <taxon>Owenweeksiaceae</taxon>
        <taxon>Croceimicrobium</taxon>
    </lineage>
</organism>
<evidence type="ECO:0000259" key="2">
    <source>
        <dbReference type="PROSITE" id="PS51352"/>
    </source>
</evidence>
<dbReference type="InterPro" id="IPR036249">
    <property type="entry name" value="Thioredoxin-like_sf"/>
</dbReference>
<dbReference type="Gene3D" id="3.40.30.10">
    <property type="entry name" value="Glutaredoxin"/>
    <property type="match status" value="1"/>
</dbReference>
<gene>
    <name evidence="3" type="ORF">H4K34_11950</name>
</gene>
<feature type="chain" id="PRO_5029011519" evidence="1">
    <location>
        <begin position="19"/>
        <end position="415"/>
    </location>
</feature>
<accession>A0A7H0VBI9</accession>
<dbReference type="PANTHER" id="PTHR42852:SF13">
    <property type="entry name" value="PROTEIN DIPZ"/>
    <property type="match status" value="1"/>
</dbReference>
<dbReference type="InterPro" id="IPR050553">
    <property type="entry name" value="Thioredoxin_ResA/DsbE_sf"/>
</dbReference>
<dbReference type="RefSeq" id="WP_210757623.1">
    <property type="nucleotide sequence ID" value="NZ_CP060139.1"/>
</dbReference>
<feature type="signal peptide" evidence="1">
    <location>
        <begin position="1"/>
        <end position="18"/>
    </location>
</feature>
<evidence type="ECO:0000313" key="3">
    <source>
        <dbReference type="EMBL" id="QNR23087.1"/>
    </source>
</evidence>
<dbReference type="Proteomes" id="UP000516305">
    <property type="component" value="Chromosome"/>
</dbReference>
<sequence>MKFSALFLLLTFSYPIIAQEIPLELEANYISQFGLESDLVSFVPLFKLSKNQINNQEQSADIKQLPKGIKTENTAYGFLYFTGLKHSSFPREICFLIEGYQDSVATIYLDRNGNLDFSDDGKAISYKNKETFSLANENHQKAILYYEIGRSQISPNNESALKSRYQSKYPKSEIIGPRFWLTAKRLNLRLSQNSLEGKAISILLLDNSADGCFRMETHSQGDRILILEGTFQGNQDFSSLLRQAQVLDPNAVFSLYSQAYYLKSFSPDGRQISLAKTSTKPEPVFIEGEDISDFSIQLLDGSSANVGSFLKDGKPLIIDVGGTWCGGCLKQEPEIKKIYASTKVEVIGVFEHDNQQSVEVYRKSHDLPWTLALADAKFRKHFNITLFPSYILVSPEGKIISVVNNARDIYSSLSL</sequence>
<dbReference type="GO" id="GO:0016491">
    <property type="term" value="F:oxidoreductase activity"/>
    <property type="evidence" value="ECO:0007669"/>
    <property type="project" value="InterPro"/>
</dbReference>
<dbReference type="KEGG" id="chyd:H4K34_11950"/>
<dbReference type="EMBL" id="CP060139">
    <property type="protein sequence ID" value="QNR23087.1"/>
    <property type="molecule type" value="Genomic_DNA"/>
</dbReference>
<dbReference type="InterPro" id="IPR013766">
    <property type="entry name" value="Thioredoxin_domain"/>
</dbReference>
<dbReference type="SUPFAM" id="SSF52833">
    <property type="entry name" value="Thioredoxin-like"/>
    <property type="match status" value="1"/>
</dbReference>
<keyword evidence="4" id="KW-1185">Reference proteome</keyword>
<dbReference type="AlphaFoldDB" id="A0A7H0VBI9"/>
<proteinExistence type="predicted"/>
<name>A0A7H0VBI9_9FLAO</name>
<dbReference type="PANTHER" id="PTHR42852">
    <property type="entry name" value="THIOL:DISULFIDE INTERCHANGE PROTEIN DSBE"/>
    <property type="match status" value="1"/>
</dbReference>
<keyword evidence="1" id="KW-0732">Signal</keyword>
<protein>
    <submittedName>
        <fullName evidence="3">TlpA family protein disulfide reductase</fullName>
    </submittedName>
</protein>
<feature type="domain" description="Thioredoxin" evidence="2">
    <location>
        <begin position="285"/>
        <end position="415"/>
    </location>
</feature>